<sequence>MSGDPEKDVALDNASSPPISEKDPNARPECFSSALQECLFVMSVTMAVAMSSFLTGSITVMSSFAGRDLGMTNAEISWMSAAASLTAGSLLLFFGSIADLFGRKGMFIGSMFLFSVFCLGAGFSQSGITLDILCGVLGIWSACAVPPAQGMLGTIYEMPGRRKNYAFGAFSAGNPLGYVFGTILAGLFTQIFNWRAGFFLLAVAYFCTTIVAYFTVPNDTTTKQRFNSETVKKMDLPGTAMTILGIGMFAAALSLASNAPQGWKTPYVLVLLILGLLLMVAFVIWEIKYPYAMIDMAIWKDRDFSLLFVIIGFGFIGFPVFTFWIALYFQTELGFNALMTGVHMLPMIVCGLAANAFAALVQHKISNKLLVGIGAGAFLVSFALAAVQRHGDSYWAFSFPALCICVIGADFQFIVANMYVLSSMPISKQSIAGSLLQTQTRICTAIGFGIATAVFDAVEKRPSTSGYYANNAIEPFAAVFWFTAACAFIGAVFVPFLRIGTQGHKGDTGRVKTNVGAGSGVADGHAVSVLARDNR</sequence>
<protein>
    <recommendedName>
        <fullName evidence="7">Major facilitator superfamily (MFS) profile domain-containing protein</fullName>
    </recommendedName>
</protein>
<dbReference type="InterPro" id="IPR036259">
    <property type="entry name" value="MFS_trans_sf"/>
</dbReference>
<evidence type="ECO:0000256" key="4">
    <source>
        <dbReference type="ARBA" id="ARBA00023136"/>
    </source>
</evidence>
<dbReference type="GO" id="GO:0022857">
    <property type="term" value="F:transmembrane transporter activity"/>
    <property type="evidence" value="ECO:0007669"/>
    <property type="project" value="InterPro"/>
</dbReference>
<feature type="transmembrane region" description="Helical" evidence="6">
    <location>
        <begin position="394"/>
        <end position="421"/>
    </location>
</feature>
<feature type="transmembrane region" description="Helical" evidence="6">
    <location>
        <begin position="369"/>
        <end position="388"/>
    </location>
</feature>
<keyword evidence="3 6" id="KW-1133">Transmembrane helix</keyword>
<dbReference type="Gene3D" id="1.20.1250.20">
    <property type="entry name" value="MFS general substrate transporter like domains"/>
    <property type="match status" value="2"/>
</dbReference>
<dbReference type="InterPro" id="IPR011701">
    <property type="entry name" value="MFS"/>
</dbReference>
<feature type="transmembrane region" description="Helical" evidence="6">
    <location>
        <begin position="478"/>
        <end position="497"/>
    </location>
</feature>
<evidence type="ECO:0000256" key="2">
    <source>
        <dbReference type="ARBA" id="ARBA00022692"/>
    </source>
</evidence>
<feature type="transmembrane region" description="Helical" evidence="6">
    <location>
        <begin position="267"/>
        <end position="285"/>
    </location>
</feature>
<organism evidence="8 9">
    <name type="scientific">Phaeosphaeria nodorum (strain SN15 / ATCC MYA-4574 / FGSC 10173)</name>
    <name type="common">Glume blotch fungus</name>
    <name type="synonym">Parastagonospora nodorum</name>
    <dbReference type="NCBI Taxonomy" id="321614"/>
    <lineage>
        <taxon>Eukaryota</taxon>
        <taxon>Fungi</taxon>
        <taxon>Dikarya</taxon>
        <taxon>Ascomycota</taxon>
        <taxon>Pezizomycotina</taxon>
        <taxon>Dothideomycetes</taxon>
        <taxon>Pleosporomycetidae</taxon>
        <taxon>Pleosporales</taxon>
        <taxon>Pleosporineae</taxon>
        <taxon>Phaeosphaeriaceae</taxon>
        <taxon>Parastagonospora</taxon>
    </lineage>
</organism>
<reference evidence="9" key="1">
    <citation type="journal article" date="2021" name="BMC Genomics">
        <title>Chromosome-level genome assembly and manually-curated proteome of model necrotroph Parastagonospora nodorum Sn15 reveals a genome-wide trove of candidate effector homologs, and redundancy of virulence-related functions within an accessory chromosome.</title>
        <authorList>
            <person name="Bertazzoni S."/>
            <person name="Jones D.A.B."/>
            <person name="Phan H.T."/>
            <person name="Tan K.-C."/>
            <person name="Hane J.K."/>
        </authorList>
    </citation>
    <scope>NUCLEOTIDE SEQUENCE [LARGE SCALE GENOMIC DNA]</scope>
    <source>
        <strain evidence="9">SN15 / ATCC MYA-4574 / FGSC 10173)</strain>
    </source>
</reference>
<dbReference type="Pfam" id="PF07690">
    <property type="entry name" value="MFS_1"/>
    <property type="match status" value="1"/>
</dbReference>
<dbReference type="PANTHER" id="PTHR42718">
    <property type="entry name" value="MAJOR FACILITATOR SUPERFAMILY MULTIDRUG TRANSPORTER MFSC"/>
    <property type="match status" value="1"/>
</dbReference>
<feature type="transmembrane region" description="Helical" evidence="6">
    <location>
        <begin position="306"/>
        <end position="329"/>
    </location>
</feature>
<dbReference type="PROSITE" id="PS50850">
    <property type="entry name" value="MFS"/>
    <property type="match status" value="1"/>
</dbReference>
<accession>A0A7U2HY34</accession>
<name>A0A7U2HY34_PHANO</name>
<feature type="transmembrane region" description="Helical" evidence="6">
    <location>
        <begin position="76"/>
        <end position="94"/>
    </location>
</feature>
<dbReference type="OMA" id="SYWAFIF"/>
<feature type="transmembrane region" description="Helical" evidence="6">
    <location>
        <begin position="236"/>
        <end position="255"/>
    </location>
</feature>
<dbReference type="VEuPathDB" id="FungiDB:JI435_011310"/>
<feature type="transmembrane region" description="Helical" evidence="6">
    <location>
        <begin position="442"/>
        <end position="458"/>
    </location>
</feature>
<dbReference type="InterPro" id="IPR020846">
    <property type="entry name" value="MFS_dom"/>
</dbReference>
<dbReference type="Proteomes" id="UP000663193">
    <property type="component" value="Chromosome 6"/>
</dbReference>
<feature type="transmembrane region" description="Helical" evidence="6">
    <location>
        <begin position="165"/>
        <end position="188"/>
    </location>
</feature>
<evidence type="ECO:0000256" key="1">
    <source>
        <dbReference type="ARBA" id="ARBA00004141"/>
    </source>
</evidence>
<feature type="transmembrane region" description="Helical" evidence="6">
    <location>
        <begin position="194"/>
        <end position="216"/>
    </location>
</feature>
<dbReference type="PANTHER" id="PTHR42718:SF23">
    <property type="entry name" value="MAJOR FACILITATOR SUPERFAMILY (MFS) PROFILE DOMAIN-CONTAINING PROTEIN"/>
    <property type="match status" value="1"/>
</dbReference>
<keyword evidence="2 6" id="KW-0812">Transmembrane</keyword>
<evidence type="ECO:0000256" key="3">
    <source>
        <dbReference type="ARBA" id="ARBA00022989"/>
    </source>
</evidence>
<dbReference type="SUPFAM" id="SSF103473">
    <property type="entry name" value="MFS general substrate transporter"/>
    <property type="match status" value="2"/>
</dbReference>
<evidence type="ECO:0000259" key="7">
    <source>
        <dbReference type="PROSITE" id="PS50850"/>
    </source>
</evidence>
<evidence type="ECO:0000256" key="5">
    <source>
        <dbReference type="SAM" id="MobiDB-lite"/>
    </source>
</evidence>
<dbReference type="GO" id="GO:0016020">
    <property type="term" value="C:membrane"/>
    <property type="evidence" value="ECO:0007669"/>
    <property type="project" value="UniProtKB-SubCell"/>
</dbReference>
<proteinExistence type="predicted"/>
<dbReference type="OrthoDB" id="2985014at2759"/>
<keyword evidence="4 6" id="KW-0472">Membrane</keyword>
<evidence type="ECO:0000256" key="6">
    <source>
        <dbReference type="SAM" id="Phobius"/>
    </source>
</evidence>
<feature type="transmembrane region" description="Helical" evidence="6">
    <location>
        <begin position="39"/>
        <end position="64"/>
    </location>
</feature>
<feature type="transmembrane region" description="Helical" evidence="6">
    <location>
        <begin position="106"/>
        <end position="124"/>
    </location>
</feature>
<keyword evidence="9" id="KW-1185">Reference proteome</keyword>
<dbReference type="EMBL" id="CP069028">
    <property type="protein sequence ID" value="QRC96165.1"/>
    <property type="molecule type" value="Genomic_DNA"/>
</dbReference>
<feature type="compositionally biased region" description="Basic and acidic residues" evidence="5">
    <location>
        <begin position="1"/>
        <end position="10"/>
    </location>
</feature>
<feature type="region of interest" description="Disordered" evidence="5">
    <location>
        <begin position="1"/>
        <end position="26"/>
    </location>
</feature>
<feature type="transmembrane region" description="Helical" evidence="6">
    <location>
        <begin position="335"/>
        <end position="357"/>
    </location>
</feature>
<gene>
    <name evidence="8" type="ORF">JI435_011310</name>
</gene>
<comment type="subcellular location">
    <subcellularLocation>
        <location evidence="1">Membrane</location>
        <topology evidence="1">Multi-pass membrane protein</topology>
    </subcellularLocation>
</comment>
<dbReference type="AlphaFoldDB" id="A0A7U2HY34"/>
<evidence type="ECO:0000313" key="8">
    <source>
        <dbReference type="EMBL" id="QRC96165.1"/>
    </source>
</evidence>
<evidence type="ECO:0000313" key="9">
    <source>
        <dbReference type="Proteomes" id="UP000663193"/>
    </source>
</evidence>
<feature type="domain" description="Major facilitator superfamily (MFS) profile" evidence="7">
    <location>
        <begin position="40"/>
        <end position="502"/>
    </location>
</feature>
<feature type="transmembrane region" description="Helical" evidence="6">
    <location>
        <begin position="130"/>
        <end position="153"/>
    </location>
</feature>